<evidence type="ECO:0000256" key="1">
    <source>
        <dbReference type="SAM" id="SignalP"/>
    </source>
</evidence>
<keyword evidence="2" id="KW-1185">Reference proteome</keyword>
<feature type="chain" id="PRO_5035442245" evidence="1">
    <location>
        <begin position="22"/>
        <end position="123"/>
    </location>
</feature>
<evidence type="ECO:0000313" key="3">
    <source>
        <dbReference type="WBParaSite" id="HCON_00061180-00001"/>
    </source>
</evidence>
<reference evidence="3" key="1">
    <citation type="submission" date="2020-12" db="UniProtKB">
        <authorList>
            <consortium name="WormBaseParasite"/>
        </authorList>
    </citation>
    <scope>IDENTIFICATION</scope>
    <source>
        <strain evidence="3">MHco3</strain>
    </source>
</reference>
<protein>
    <submittedName>
        <fullName evidence="3">DUF295 domain-containing protein</fullName>
    </submittedName>
</protein>
<name>A0A7I4Y9A1_HAECO</name>
<accession>A0A7I4Y9A1</accession>
<evidence type="ECO:0000313" key="2">
    <source>
        <dbReference type="Proteomes" id="UP000025227"/>
    </source>
</evidence>
<keyword evidence="1" id="KW-0732">Signal</keyword>
<dbReference type="Proteomes" id="UP000025227">
    <property type="component" value="Unplaced"/>
</dbReference>
<dbReference type="AlphaFoldDB" id="A0A7I4Y9A1"/>
<organism evidence="2 3">
    <name type="scientific">Haemonchus contortus</name>
    <name type="common">Barber pole worm</name>
    <dbReference type="NCBI Taxonomy" id="6289"/>
    <lineage>
        <taxon>Eukaryota</taxon>
        <taxon>Metazoa</taxon>
        <taxon>Ecdysozoa</taxon>
        <taxon>Nematoda</taxon>
        <taxon>Chromadorea</taxon>
        <taxon>Rhabditida</taxon>
        <taxon>Rhabditina</taxon>
        <taxon>Rhabditomorpha</taxon>
        <taxon>Strongyloidea</taxon>
        <taxon>Trichostrongylidae</taxon>
        <taxon>Haemonchus</taxon>
    </lineage>
</organism>
<feature type="signal peptide" evidence="1">
    <location>
        <begin position="1"/>
        <end position="21"/>
    </location>
</feature>
<sequence>MLSPIATVLLVVLVEWTTSSSSSCDPHLLELCPRCCAMLFSNYDCDIKEVLRLKVNGNGVLGAIWDDAPVAAIVRSGCLLELWDFRNQTGSHRSFGLDGYEIYQFDRYGFESVASSARCTCIK</sequence>
<proteinExistence type="predicted"/>
<dbReference type="WBParaSite" id="HCON_00061180-00001">
    <property type="protein sequence ID" value="HCON_00061180-00001"/>
    <property type="gene ID" value="HCON_00061180"/>
</dbReference>
<dbReference type="OrthoDB" id="5830656at2759"/>